<dbReference type="CDD" id="cd01545">
    <property type="entry name" value="PBP1_SalR"/>
    <property type="match status" value="1"/>
</dbReference>
<dbReference type="InterPro" id="IPR046335">
    <property type="entry name" value="LacI/GalR-like_sensor"/>
</dbReference>
<dbReference type="SMART" id="SM00354">
    <property type="entry name" value="HTH_LACI"/>
    <property type="match status" value="1"/>
</dbReference>
<evidence type="ECO:0000313" key="6">
    <source>
        <dbReference type="Proteomes" id="UP000588068"/>
    </source>
</evidence>
<dbReference type="PANTHER" id="PTHR30146:SF153">
    <property type="entry name" value="LACTOSE OPERON REPRESSOR"/>
    <property type="match status" value="1"/>
</dbReference>
<dbReference type="InterPro" id="IPR010982">
    <property type="entry name" value="Lambda_DNA-bd_dom_sf"/>
</dbReference>
<protein>
    <submittedName>
        <fullName evidence="5">LacI family transcriptional regulator</fullName>
    </submittedName>
</protein>
<dbReference type="Gene3D" id="1.10.260.40">
    <property type="entry name" value="lambda repressor-like DNA-binding domains"/>
    <property type="match status" value="1"/>
</dbReference>
<keyword evidence="1" id="KW-0805">Transcription regulation</keyword>
<dbReference type="SUPFAM" id="SSF53822">
    <property type="entry name" value="Periplasmic binding protein-like I"/>
    <property type="match status" value="1"/>
</dbReference>
<feature type="domain" description="HTH lacI-type" evidence="4">
    <location>
        <begin position="13"/>
        <end position="67"/>
    </location>
</feature>
<organism evidence="5 6">
    <name type="scientific">Povalibacter uvarum</name>
    <dbReference type="NCBI Taxonomy" id="732238"/>
    <lineage>
        <taxon>Bacteria</taxon>
        <taxon>Pseudomonadati</taxon>
        <taxon>Pseudomonadota</taxon>
        <taxon>Gammaproteobacteria</taxon>
        <taxon>Steroidobacterales</taxon>
        <taxon>Steroidobacteraceae</taxon>
        <taxon>Povalibacter</taxon>
    </lineage>
</organism>
<keyword evidence="2" id="KW-0238">DNA-binding</keyword>
<dbReference type="RefSeq" id="WP_184333123.1">
    <property type="nucleotide sequence ID" value="NZ_JACHHZ010000003.1"/>
</dbReference>
<dbReference type="SUPFAM" id="SSF47413">
    <property type="entry name" value="lambda repressor-like DNA-binding domains"/>
    <property type="match status" value="1"/>
</dbReference>
<evidence type="ECO:0000256" key="2">
    <source>
        <dbReference type="ARBA" id="ARBA00023125"/>
    </source>
</evidence>
<dbReference type="Pfam" id="PF00356">
    <property type="entry name" value="LacI"/>
    <property type="match status" value="1"/>
</dbReference>
<evidence type="ECO:0000313" key="5">
    <source>
        <dbReference type="EMBL" id="MBB6094133.1"/>
    </source>
</evidence>
<dbReference type="Gene3D" id="3.40.50.2300">
    <property type="match status" value="2"/>
</dbReference>
<evidence type="ECO:0000256" key="3">
    <source>
        <dbReference type="ARBA" id="ARBA00023163"/>
    </source>
</evidence>
<dbReference type="GO" id="GO:0003700">
    <property type="term" value="F:DNA-binding transcription factor activity"/>
    <property type="evidence" value="ECO:0007669"/>
    <property type="project" value="TreeGrafter"/>
</dbReference>
<dbReference type="PANTHER" id="PTHR30146">
    <property type="entry name" value="LACI-RELATED TRANSCRIPTIONAL REPRESSOR"/>
    <property type="match status" value="1"/>
</dbReference>
<proteinExistence type="predicted"/>
<dbReference type="InterPro" id="IPR000843">
    <property type="entry name" value="HTH_LacI"/>
</dbReference>
<reference evidence="5 6" key="1">
    <citation type="submission" date="2020-08" db="EMBL/GenBank/DDBJ databases">
        <title>Genomic Encyclopedia of Type Strains, Phase IV (KMG-IV): sequencing the most valuable type-strain genomes for metagenomic binning, comparative biology and taxonomic classification.</title>
        <authorList>
            <person name="Goeker M."/>
        </authorList>
    </citation>
    <scope>NUCLEOTIDE SEQUENCE [LARGE SCALE GENOMIC DNA]</scope>
    <source>
        <strain evidence="5 6">DSM 26723</strain>
    </source>
</reference>
<gene>
    <name evidence="5" type="ORF">HNQ60_003014</name>
</gene>
<dbReference type="Proteomes" id="UP000588068">
    <property type="component" value="Unassembled WGS sequence"/>
</dbReference>
<dbReference type="EMBL" id="JACHHZ010000003">
    <property type="protein sequence ID" value="MBB6094133.1"/>
    <property type="molecule type" value="Genomic_DNA"/>
</dbReference>
<name>A0A841HN10_9GAMM</name>
<dbReference type="PROSITE" id="PS50932">
    <property type="entry name" value="HTH_LACI_2"/>
    <property type="match status" value="1"/>
</dbReference>
<dbReference type="GO" id="GO:0000976">
    <property type="term" value="F:transcription cis-regulatory region binding"/>
    <property type="evidence" value="ECO:0007669"/>
    <property type="project" value="TreeGrafter"/>
</dbReference>
<evidence type="ECO:0000256" key="1">
    <source>
        <dbReference type="ARBA" id="ARBA00023015"/>
    </source>
</evidence>
<comment type="caution">
    <text evidence="5">The sequence shown here is derived from an EMBL/GenBank/DDBJ whole genome shotgun (WGS) entry which is preliminary data.</text>
</comment>
<dbReference type="InterPro" id="IPR028082">
    <property type="entry name" value="Peripla_BP_I"/>
</dbReference>
<dbReference type="AlphaFoldDB" id="A0A841HN10"/>
<keyword evidence="6" id="KW-1185">Reference proteome</keyword>
<sequence length="348" mass="38083">MTADNDKTRTRKASIDDVAKAAGVAIKTVSRVLNNEPNVREETRQRVLVAVKRLNYHPSPSARSLASRRSYLIGLVYDNPSGNYTIEVQRGALARCREGKFLLLLHEVTGAGEELTQDVMAFANQTHIDGLILAPPLSESEEIIRALDEHGLPFARIAPNDLKHRSPYSDMDDEGAAREMTEYLIGLGHRRIAFIIGRPGHYASGQRLKGYKAALKSHKIAFNADYVRQGDFLFDSGLEAARQLLALPTRPTAIFAANDDMAAGTLMAAHEMGVAVPDQLSVAGFDDAAISRTVWPPLTTISQPTYQLSYAAADLLLKSLLSGTPPKPVRLLHKLIRRASTGVLRNPD</sequence>
<dbReference type="Pfam" id="PF13377">
    <property type="entry name" value="Peripla_BP_3"/>
    <property type="match status" value="1"/>
</dbReference>
<dbReference type="CDD" id="cd01392">
    <property type="entry name" value="HTH_LacI"/>
    <property type="match status" value="1"/>
</dbReference>
<evidence type="ECO:0000259" key="4">
    <source>
        <dbReference type="PROSITE" id="PS50932"/>
    </source>
</evidence>
<accession>A0A841HN10</accession>
<keyword evidence="3" id="KW-0804">Transcription</keyword>